<dbReference type="OrthoDB" id="9809878at2"/>
<dbReference type="AlphaFoldDB" id="A0A544QV36"/>
<feature type="region of interest" description="Disordered" evidence="4">
    <location>
        <begin position="108"/>
        <end position="158"/>
    </location>
</feature>
<gene>
    <name evidence="5" type="primary">ssb</name>
    <name evidence="5" type="ORF">EXD82_06140</name>
</gene>
<accession>A0A544QV36</accession>
<evidence type="ECO:0000256" key="2">
    <source>
        <dbReference type="HAMAP-Rule" id="MF_00984"/>
    </source>
</evidence>
<evidence type="ECO:0000313" key="5">
    <source>
        <dbReference type="EMBL" id="TQQ84563.1"/>
    </source>
</evidence>
<evidence type="ECO:0000313" key="6">
    <source>
        <dbReference type="Proteomes" id="UP000317863"/>
    </source>
</evidence>
<proteinExistence type="inferred from homology"/>
<evidence type="ECO:0000256" key="1">
    <source>
        <dbReference type="ARBA" id="ARBA00023125"/>
    </source>
</evidence>
<dbReference type="GO" id="GO:0006260">
    <property type="term" value="P:DNA replication"/>
    <property type="evidence" value="ECO:0007669"/>
    <property type="project" value="UniProtKB-UniRule"/>
</dbReference>
<organism evidence="5 6">
    <name type="scientific">Peptacetobacter hominis</name>
    <dbReference type="NCBI Taxonomy" id="2743610"/>
    <lineage>
        <taxon>Bacteria</taxon>
        <taxon>Bacillati</taxon>
        <taxon>Bacillota</taxon>
        <taxon>Clostridia</taxon>
        <taxon>Peptostreptococcales</taxon>
        <taxon>Peptostreptococcaceae</taxon>
        <taxon>Peptacetobacter</taxon>
    </lineage>
</organism>
<keyword evidence="1 2" id="KW-0238">DNA-binding</keyword>
<evidence type="ECO:0000256" key="4">
    <source>
        <dbReference type="SAM" id="MobiDB-lite"/>
    </source>
</evidence>
<dbReference type="CDD" id="cd04496">
    <property type="entry name" value="SSB_OBF"/>
    <property type="match status" value="1"/>
</dbReference>
<comment type="function">
    <text evidence="2">Plays an important role in DNA replication, recombination and repair. Binds to ssDNA and to an array of partner proteins to recruit them to their sites of action during DNA metabolism.</text>
</comment>
<keyword evidence="2" id="KW-0235">DNA replication</keyword>
<dbReference type="HAMAP" id="MF_00984">
    <property type="entry name" value="SSB"/>
    <property type="match status" value="1"/>
</dbReference>
<dbReference type="Pfam" id="PF00436">
    <property type="entry name" value="SSB"/>
    <property type="match status" value="1"/>
</dbReference>
<name>A0A544QV36_9FIRM</name>
<protein>
    <recommendedName>
        <fullName evidence="2 3">Single-stranded DNA-binding protein</fullName>
        <shortName evidence="2">SSB</shortName>
    </recommendedName>
</protein>
<keyword evidence="2" id="KW-0227">DNA damage</keyword>
<keyword evidence="2" id="KW-0234">DNA repair</keyword>
<dbReference type="PANTHER" id="PTHR10302">
    <property type="entry name" value="SINGLE-STRANDED DNA-BINDING PROTEIN"/>
    <property type="match status" value="1"/>
</dbReference>
<dbReference type="Gene3D" id="2.40.50.140">
    <property type="entry name" value="Nucleic acid-binding proteins"/>
    <property type="match status" value="1"/>
</dbReference>
<dbReference type="GO" id="GO:0006281">
    <property type="term" value="P:DNA repair"/>
    <property type="evidence" value="ECO:0007669"/>
    <property type="project" value="UniProtKB-UniRule"/>
</dbReference>
<dbReference type="SUPFAM" id="SSF50249">
    <property type="entry name" value="Nucleic acid-binding proteins"/>
    <property type="match status" value="1"/>
</dbReference>
<dbReference type="Proteomes" id="UP000317863">
    <property type="component" value="Unassembled WGS sequence"/>
</dbReference>
<dbReference type="GO" id="GO:0003697">
    <property type="term" value="F:single-stranded DNA binding"/>
    <property type="evidence" value="ECO:0007669"/>
    <property type="project" value="UniProtKB-UniRule"/>
</dbReference>
<feature type="short sequence motif" description="Important for interaction with partner proteins" evidence="2">
    <location>
        <begin position="153"/>
        <end position="158"/>
    </location>
</feature>
<dbReference type="NCBIfam" id="TIGR00621">
    <property type="entry name" value="ssb"/>
    <property type="match status" value="1"/>
</dbReference>
<keyword evidence="2" id="KW-0233">DNA recombination</keyword>
<dbReference type="GO" id="GO:0009295">
    <property type="term" value="C:nucleoid"/>
    <property type="evidence" value="ECO:0007669"/>
    <property type="project" value="TreeGrafter"/>
</dbReference>
<dbReference type="InterPro" id="IPR011344">
    <property type="entry name" value="ssDNA-bd"/>
</dbReference>
<reference evidence="5 6" key="1">
    <citation type="submission" date="2019-02" db="EMBL/GenBank/DDBJ databases">
        <title>Peptostreptococcaceae bacterium ZHW00191 nov., a new bacterium isolated from the human gut.</title>
        <authorList>
            <person name="Zhou H.-W."/>
            <person name="Chen X.-J."/>
        </authorList>
    </citation>
    <scope>NUCLEOTIDE SEQUENCE [LARGE SCALE GENOMIC DNA]</scope>
    <source>
        <strain evidence="5 6">ZHW00191</strain>
    </source>
</reference>
<evidence type="ECO:0000256" key="3">
    <source>
        <dbReference type="RuleBase" id="RU000524"/>
    </source>
</evidence>
<dbReference type="InterPro" id="IPR000424">
    <property type="entry name" value="Primosome_PriB/ssb"/>
</dbReference>
<comment type="caution">
    <text evidence="2">Lacks conserved residue(s) required for the propagation of feature annotation.</text>
</comment>
<comment type="caution">
    <text evidence="5">The sequence shown here is derived from an EMBL/GenBank/DDBJ whole genome shotgun (WGS) entry which is preliminary data.</text>
</comment>
<dbReference type="RefSeq" id="WP_142536038.1">
    <property type="nucleotide sequence ID" value="NZ_SGJB01000009.1"/>
</dbReference>
<dbReference type="GO" id="GO:0006310">
    <property type="term" value="P:DNA recombination"/>
    <property type="evidence" value="ECO:0007669"/>
    <property type="project" value="UniProtKB-UniRule"/>
</dbReference>
<comment type="subunit">
    <text evidence="2">Homotetramer.</text>
</comment>
<sequence>MNQVALVGRLTKDPELRYIPGTGTPVATFTLAVNRDFTKRDGTREADFIPIEVMGKAAEFCANYLSKGRLVACQGQIRVDNYQTQSGEWKNFTKVSCRQVDALESRKSVETSGMGGFDGGYSNNNFNNQNEPAFEPGGPSPDLDPNGFGAVDDDDIPF</sequence>
<dbReference type="PROSITE" id="PS50935">
    <property type="entry name" value="SSB"/>
    <property type="match status" value="1"/>
</dbReference>
<dbReference type="InterPro" id="IPR012340">
    <property type="entry name" value="NA-bd_OB-fold"/>
</dbReference>
<dbReference type="PANTHER" id="PTHR10302:SF27">
    <property type="entry name" value="SINGLE-STRANDED DNA-BINDING PROTEIN"/>
    <property type="match status" value="1"/>
</dbReference>
<keyword evidence="6" id="KW-1185">Reference proteome</keyword>
<dbReference type="EMBL" id="SGJB01000009">
    <property type="protein sequence ID" value="TQQ84563.1"/>
    <property type="molecule type" value="Genomic_DNA"/>
</dbReference>